<keyword evidence="4" id="KW-0460">Magnesium</keyword>
<dbReference type="InterPro" id="IPR054708">
    <property type="entry name" value="MTPAP-like_central"/>
</dbReference>
<dbReference type="EC" id="2.7.7.19" evidence="2"/>
<feature type="compositionally biased region" description="Acidic residues" evidence="5">
    <location>
        <begin position="182"/>
        <end position="203"/>
    </location>
</feature>
<dbReference type="RefSeq" id="XP_062680427.1">
    <property type="nucleotide sequence ID" value="XM_062828339.1"/>
</dbReference>
<dbReference type="SUPFAM" id="SSF81301">
    <property type="entry name" value="Nucleotidyltransferase"/>
    <property type="match status" value="1"/>
</dbReference>
<feature type="domain" description="Poly(A) RNA polymerase mitochondrial-like central palm" evidence="7">
    <location>
        <begin position="454"/>
        <end position="594"/>
    </location>
</feature>
<dbReference type="GO" id="GO:0005730">
    <property type="term" value="C:nucleolus"/>
    <property type="evidence" value="ECO:0007669"/>
    <property type="project" value="TreeGrafter"/>
</dbReference>
<dbReference type="GO" id="GO:0031499">
    <property type="term" value="C:TRAMP complex"/>
    <property type="evidence" value="ECO:0007669"/>
    <property type="project" value="TreeGrafter"/>
</dbReference>
<feature type="region of interest" description="Disordered" evidence="5">
    <location>
        <begin position="1"/>
        <end position="245"/>
    </location>
</feature>
<evidence type="ECO:0000256" key="3">
    <source>
        <dbReference type="ARBA" id="ARBA00022723"/>
    </source>
</evidence>
<dbReference type="GO" id="GO:0003729">
    <property type="term" value="F:mRNA binding"/>
    <property type="evidence" value="ECO:0007669"/>
    <property type="project" value="TreeGrafter"/>
</dbReference>
<dbReference type="PANTHER" id="PTHR23092:SF15">
    <property type="entry name" value="INACTIVE NON-CANONICAL POLY(A) RNA POLYMERASE PROTEIN TRF4-2-RELATED"/>
    <property type="match status" value="1"/>
</dbReference>
<dbReference type="GeneID" id="87865493"/>
<dbReference type="AlphaFoldDB" id="A0AAE0JCG2"/>
<evidence type="ECO:0000259" key="6">
    <source>
        <dbReference type="Pfam" id="PF03828"/>
    </source>
</evidence>
<keyword evidence="3" id="KW-0479">Metal-binding</keyword>
<feature type="compositionally biased region" description="Basic residues" evidence="5">
    <location>
        <begin position="110"/>
        <end position="123"/>
    </location>
</feature>
<protein>
    <recommendedName>
        <fullName evidence="2">polynucleotide adenylyltransferase</fullName>
        <ecNumber evidence="2">2.7.7.19</ecNumber>
    </recommendedName>
</protein>
<dbReference type="InterPro" id="IPR043519">
    <property type="entry name" value="NT_sf"/>
</dbReference>
<dbReference type="GO" id="GO:0010605">
    <property type="term" value="P:negative regulation of macromolecule metabolic process"/>
    <property type="evidence" value="ECO:0007669"/>
    <property type="project" value="UniProtKB-ARBA"/>
</dbReference>
<dbReference type="Gene3D" id="1.10.1410.10">
    <property type="match status" value="1"/>
</dbReference>
<evidence type="ECO:0000256" key="5">
    <source>
        <dbReference type="SAM" id="MobiDB-lite"/>
    </source>
</evidence>
<dbReference type="Pfam" id="PF03828">
    <property type="entry name" value="PAP_assoc"/>
    <property type="match status" value="1"/>
</dbReference>
<dbReference type="GO" id="GO:1990817">
    <property type="term" value="F:poly(A) RNA polymerase activity"/>
    <property type="evidence" value="ECO:0007669"/>
    <property type="project" value="UniProtKB-EC"/>
</dbReference>
<evidence type="ECO:0000313" key="8">
    <source>
        <dbReference type="EMBL" id="KAK3342634.1"/>
    </source>
</evidence>
<dbReference type="InterPro" id="IPR002058">
    <property type="entry name" value="PAP_assoc"/>
</dbReference>
<feature type="compositionally biased region" description="Basic and acidic residues" evidence="5">
    <location>
        <begin position="311"/>
        <end position="348"/>
    </location>
</feature>
<comment type="caution">
    <text evidence="8">The sequence shown here is derived from an EMBL/GenBank/DDBJ whole genome shotgun (WGS) entry which is preliminary data.</text>
</comment>
<accession>A0AAE0JCG2</accession>
<sequence length="786" mass="87979">MSQRYQNGGGGGGGGRRRGNDHRDDRNSYQQRAPNGPHGLPARPPQPTSYRPSDNYSNRNNGGGGGGRDRDNYRPPQGDFSFRVEKPPGVSNSNYDNYRPNDNRQSYNGRRAHSPRGDRRHGRGGPNGRGRGRNAGPHGGFKKPWRPFVAAERELLSGTHESGNEEALYNPETGVLYRNVDELSDSDEAEMDISGDEADEDAEPSTKRARTTLDQSASDNNTPKWSNPDPYTALPPEGARERKTKDVVQMIRKARVQTAAETKTALPNDLDEIIMFNSDSDSDIEIVQEVKPTGKSARDPLSLVPVAAASEDSKAKQPSKKPEDKQPEDKKPDDKKPDDKKPDDKKPEAGTIDLTGTDSEQDSAPVPTAPRNIPKNLPKTRLTFDDPTPSALGSRKRTHDDEIVLPHARLKKATRAPVGGKLQPEWRVVPNQDSCPWMRDAEDHSASPTMGRWLHKEIIDFYEYVKPRAFEKRIREEVLDEINRFVRNTFSDAGVYPFGSFPSGLYLPTGDMDMVLCSDQYKRNYRAKYDTRRTMYRLSDALKQQKLAFQNEVEIIAFAKVPLVKWVDSRTGLKIDMSFENDTGLQAIKTFHAWRDQFPVMPVLVTLIKHFLCMRGLNEPVNGGIGGFTVTCLVTSMLQLMPQIQSGSMDPNHHVGDLLMHFFDLYGNKFNYRTTAICLNPPKYLPKHKINTFAYKNHDRFSVIDPNNSENDIAGGSSNTSTIVALFKQAYELLAGRMAQLAQSPDRRNASILEVILAGNYSTFRNQRAHLEKLAAPNGPAGPRRR</sequence>
<dbReference type="Proteomes" id="UP001278500">
    <property type="component" value="Unassembled WGS sequence"/>
</dbReference>
<dbReference type="Gene3D" id="3.30.460.10">
    <property type="entry name" value="Beta Polymerase, domain 2"/>
    <property type="match status" value="1"/>
</dbReference>
<dbReference type="InterPro" id="IPR045862">
    <property type="entry name" value="Trf4-like"/>
</dbReference>
<dbReference type="CDD" id="cd05402">
    <property type="entry name" value="NT_PAP_TUTase"/>
    <property type="match status" value="1"/>
</dbReference>
<dbReference type="SUPFAM" id="SSF81631">
    <property type="entry name" value="PAP/OAS1 substrate-binding domain"/>
    <property type="match status" value="1"/>
</dbReference>
<dbReference type="GO" id="GO:0031123">
    <property type="term" value="P:RNA 3'-end processing"/>
    <property type="evidence" value="ECO:0007669"/>
    <property type="project" value="TreeGrafter"/>
</dbReference>
<dbReference type="GO" id="GO:0046872">
    <property type="term" value="F:metal ion binding"/>
    <property type="evidence" value="ECO:0007669"/>
    <property type="project" value="UniProtKB-KW"/>
</dbReference>
<evidence type="ECO:0000313" key="9">
    <source>
        <dbReference type="Proteomes" id="UP001278500"/>
    </source>
</evidence>
<dbReference type="GO" id="GO:0043634">
    <property type="term" value="P:polyadenylation-dependent ncRNA catabolic process"/>
    <property type="evidence" value="ECO:0007669"/>
    <property type="project" value="TreeGrafter"/>
</dbReference>
<feature type="compositionally biased region" description="Polar residues" evidence="5">
    <location>
        <begin position="212"/>
        <end position="225"/>
    </location>
</feature>
<name>A0AAE0JCG2_9PEZI</name>
<gene>
    <name evidence="8" type="ORF">B0H65DRAFT_509688</name>
</gene>
<reference evidence="8" key="1">
    <citation type="journal article" date="2023" name="Mol. Phylogenet. Evol.">
        <title>Genome-scale phylogeny and comparative genomics of the fungal order Sordariales.</title>
        <authorList>
            <person name="Hensen N."/>
            <person name="Bonometti L."/>
            <person name="Westerberg I."/>
            <person name="Brannstrom I.O."/>
            <person name="Guillou S."/>
            <person name="Cros-Aarteil S."/>
            <person name="Calhoun S."/>
            <person name="Haridas S."/>
            <person name="Kuo A."/>
            <person name="Mondo S."/>
            <person name="Pangilinan J."/>
            <person name="Riley R."/>
            <person name="LaButti K."/>
            <person name="Andreopoulos B."/>
            <person name="Lipzen A."/>
            <person name="Chen C."/>
            <person name="Yan M."/>
            <person name="Daum C."/>
            <person name="Ng V."/>
            <person name="Clum A."/>
            <person name="Steindorff A."/>
            <person name="Ohm R.A."/>
            <person name="Martin F."/>
            <person name="Silar P."/>
            <person name="Natvig D.O."/>
            <person name="Lalanne C."/>
            <person name="Gautier V."/>
            <person name="Ament-Velasquez S.L."/>
            <person name="Kruys A."/>
            <person name="Hutchinson M.I."/>
            <person name="Powell A.J."/>
            <person name="Barry K."/>
            <person name="Miller A.N."/>
            <person name="Grigoriev I.V."/>
            <person name="Debuchy R."/>
            <person name="Gladieux P."/>
            <person name="Hiltunen Thoren M."/>
            <person name="Johannesson H."/>
        </authorList>
    </citation>
    <scope>NUCLEOTIDE SEQUENCE</scope>
    <source>
        <strain evidence="8">CBS 560.94</strain>
    </source>
</reference>
<feature type="domain" description="PAP-associated" evidence="6">
    <location>
        <begin position="655"/>
        <end position="711"/>
    </location>
</feature>
<organism evidence="8 9">
    <name type="scientific">Neurospora tetraspora</name>
    <dbReference type="NCBI Taxonomy" id="94610"/>
    <lineage>
        <taxon>Eukaryota</taxon>
        <taxon>Fungi</taxon>
        <taxon>Dikarya</taxon>
        <taxon>Ascomycota</taxon>
        <taxon>Pezizomycotina</taxon>
        <taxon>Sordariomycetes</taxon>
        <taxon>Sordariomycetidae</taxon>
        <taxon>Sordariales</taxon>
        <taxon>Sordariaceae</taxon>
        <taxon>Neurospora</taxon>
    </lineage>
</organism>
<evidence type="ECO:0000256" key="1">
    <source>
        <dbReference type="ARBA" id="ARBA00008593"/>
    </source>
</evidence>
<evidence type="ECO:0000259" key="7">
    <source>
        <dbReference type="Pfam" id="PF22600"/>
    </source>
</evidence>
<feature type="region of interest" description="Disordered" evidence="5">
    <location>
        <begin position="277"/>
        <end position="397"/>
    </location>
</feature>
<evidence type="ECO:0000256" key="2">
    <source>
        <dbReference type="ARBA" id="ARBA00012388"/>
    </source>
</evidence>
<comment type="similarity">
    <text evidence="1">Belongs to the DNA polymerase type-B-like family.</text>
</comment>
<dbReference type="EMBL" id="JAUEPP010000005">
    <property type="protein sequence ID" value="KAK3342634.1"/>
    <property type="molecule type" value="Genomic_DNA"/>
</dbReference>
<keyword evidence="9" id="KW-1185">Reference proteome</keyword>
<reference evidence="8" key="2">
    <citation type="submission" date="2023-06" db="EMBL/GenBank/DDBJ databases">
        <authorList>
            <consortium name="Lawrence Berkeley National Laboratory"/>
            <person name="Haridas S."/>
            <person name="Hensen N."/>
            <person name="Bonometti L."/>
            <person name="Westerberg I."/>
            <person name="Brannstrom I.O."/>
            <person name="Guillou S."/>
            <person name="Cros-Aarteil S."/>
            <person name="Calhoun S."/>
            <person name="Kuo A."/>
            <person name="Mondo S."/>
            <person name="Pangilinan J."/>
            <person name="Riley R."/>
            <person name="Labutti K."/>
            <person name="Andreopoulos B."/>
            <person name="Lipzen A."/>
            <person name="Chen C."/>
            <person name="Yanf M."/>
            <person name="Daum C."/>
            <person name="Ng V."/>
            <person name="Clum A."/>
            <person name="Steindorff A."/>
            <person name="Ohm R."/>
            <person name="Martin F."/>
            <person name="Silar P."/>
            <person name="Natvig D."/>
            <person name="Lalanne C."/>
            <person name="Gautier V."/>
            <person name="Ament-Velasquez S.L."/>
            <person name="Kruys A."/>
            <person name="Hutchinson M.I."/>
            <person name="Powell A.J."/>
            <person name="Barry K."/>
            <person name="Miller A.N."/>
            <person name="Grigoriev I.V."/>
            <person name="Debuchy R."/>
            <person name="Gladieux P."/>
            <person name="Thoren M.H."/>
            <person name="Johannesson H."/>
        </authorList>
    </citation>
    <scope>NUCLEOTIDE SEQUENCE</scope>
    <source>
        <strain evidence="8">CBS 560.94</strain>
    </source>
</reference>
<dbReference type="Pfam" id="PF22600">
    <property type="entry name" value="MTPAP-like_central"/>
    <property type="match status" value="1"/>
</dbReference>
<dbReference type="PANTHER" id="PTHR23092">
    <property type="entry name" value="POLY(A) RNA POLYMERASE"/>
    <property type="match status" value="1"/>
</dbReference>
<evidence type="ECO:0000256" key="4">
    <source>
        <dbReference type="ARBA" id="ARBA00022842"/>
    </source>
</evidence>
<proteinExistence type="inferred from homology"/>